<dbReference type="AlphaFoldDB" id="A0A9Q8SR77"/>
<evidence type="ECO:0000256" key="5">
    <source>
        <dbReference type="ARBA" id="ARBA00022989"/>
    </source>
</evidence>
<accession>A0A9Q8SR77</accession>
<protein>
    <submittedName>
        <fullName evidence="8">NCS1 nucleoside transporter</fullName>
    </submittedName>
</protein>
<dbReference type="Pfam" id="PF02133">
    <property type="entry name" value="Transp_cyt_pur"/>
    <property type="match status" value="1"/>
</dbReference>
<dbReference type="GO" id="GO:0005886">
    <property type="term" value="C:plasma membrane"/>
    <property type="evidence" value="ECO:0007669"/>
    <property type="project" value="TreeGrafter"/>
</dbReference>
<dbReference type="InterPro" id="IPR001248">
    <property type="entry name" value="Pur-cyt_permease"/>
</dbReference>
<gene>
    <name evidence="8" type="ORF">CLUP02_07066</name>
</gene>
<sequence length="109" mass="11818">MLGPSLFGLNLRDSSLIVLFFTLLSTLAPALLATLGPETGMRSTIQARCSFGRYLVSVLVILKLATWIRFCIIVCVVGDQCSSAGTNGALSRLVVQCLDPENQNKFHMI</sequence>
<keyword evidence="4 7" id="KW-0812">Transmembrane</keyword>
<dbReference type="KEGG" id="clup:CLUP02_07066"/>
<dbReference type="Gene3D" id="1.10.4160.10">
    <property type="entry name" value="Hydantoin permease"/>
    <property type="match status" value="1"/>
</dbReference>
<dbReference type="Proteomes" id="UP000830671">
    <property type="component" value="Chromosome 3"/>
</dbReference>
<dbReference type="GeneID" id="73341073"/>
<proteinExistence type="inferred from homology"/>
<dbReference type="InterPro" id="IPR026030">
    <property type="entry name" value="Pur-cyt_permease_Fcy2/21/22"/>
</dbReference>
<evidence type="ECO:0000313" key="8">
    <source>
        <dbReference type="EMBL" id="UQC81580.1"/>
    </source>
</evidence>
<dbReference type="PANTHER" id="PTHR31806">
    <property type="entry name" value="PURINE-CYTOSINE PERMEASE FCY2-RELATED"/>
    <property type="match status" value="1"/>
</dbReference>
<keyword evidence="5 7" id="KW-1133">Transmembrane helix</keyword>
<keyword evidence="6 7" id="KW-0472">Membrane</keyword>
<name>A0A9Q8SR77_9PEZI</name>
<keyword evidence="3" id="KW-0813">Transport</keyword>
<comment type="subcellular location">
    <subcellularLocation>
        <location evidence="1">Membrane</location>
        <topology evidence="1">Multi-pass membrane protein</topology>
    </subcellularLocation>
</comment>
<evidence type="ECO:0000256" key="4">
    <source>
        <dbReference type="ARBA" id="ARBA00022692"/>
    </source>
</evidence>
<evidence type="ECO:0000256" key="7">
    <source>
        <dbReference type="SAM" id="Phobius"/>
    </source>
</evidence>
<evidence type="ECO:0000313" key="9">
    <source>
        <dbReference type="Proteomes" id="UP000830671"/>
    </source>
</evidence>
<evidence type="ECO:0000256" key="1">
    <source>
        <dbReference type="ARBA" id="ARBA00004141"/>
    </source>
</evidence>
<evidence type="ECO:0000256" key="3">
    <source>
        <dbReference type="ARBA" id="ARBA00022448"/>
    </source>
</evidence>
<dbReference type="GO" id="GO:0022857">
    <property type="term" value="F:transmembrane transporter activity"/>
    <property type="evidence" value="ECO:0007669"/>
    <property type="project" value="InterPro"/>
</dbReference>
<evidence type="ECO:0000256" key="6">
    <source>
        <dbReference type="ARBA" id="ARBA00023136"/>
    </source>
</evidence>
<dbReference type="RefSeq" id="XP_049143206.1">
    <property type="nucleotide sequence ID" value="XM_049286063.1"/>
</dbReference>
<feature type="transmembrane region" description="Helical" evidence="7">
    <location>
        <begin position="15"/>
        <end position="33"/>
    </location>
</feature>
<evidence type="ECO:0000256" key="2">
    <source>
        <dbReference type="ARBA" id="ARBA00008974"/>
    </source>
</evidence>
<feature type="transmembrane region" description="Helical" evidence="7">
    <location>
        <begin position="54"/>
        <end position="77"/>
    </location>
</feature>
<organism evidence="8 9">
    <name type="scientific">Colletotrichum lupini</name>
    <dbReference type="NCBI Taxonomy" id="145971"/>
    <lineage>
        <taxon>Eukaryota</taxon>
        <taxon>Fungi</taxon>
        <taxon>Dikarya</taxon>
        <taxon>Ascomycota</taxon>
        <taxon>Pezizomycotina</taxon>
        <taxon>Sordariomycetes</taxon>
        <taxon>Hypocreomycetidae</taxon>
        <taxon>Glomerellales</taxon>
        <taxon>Glomerellaceae</taxon>
        <taxon>Colletotrichum</taxon>
        <taxon>Colletotrichum acutatum species complex</taxon>
    </lineage>
</organism>
<dbReference type="EMBL" id="CP019475">
    <property type="protein sequence ID" value="UQC81580.1"/>
    <property type="molecule type" value="Genomic_DNA"/>
</dbReference>
<dbReference type="PANTHER" id="PTHR31806:SF5">
    <property type="entry name" value="PURINE-CYTOSINE PERMEASE FCY21"/>
    <property type="match status" value="1"/>
</dbReference>
<comment type="similarity">
    <text evidence="2">Belongs to the purine-cytosine permease (2.A.39) family.</text>
</comment>
<reference evidence="8" key="1">
    <citation type="journal article" date="2021" name="Mol. Plant Microbe Interact.">
        <title>Complete Genome Sequence of the Plant-Pathogenic Fungus Colletotrichum lupini.</title>
        <authorList>
            <person name="Baroncelli R."/>
            <person name="Pensec F."/>
            <person name="Da Lio D."/>
            <person name="Boufleur T."/>
            <person name="Vicente I."/>
            <person name="Sarrocco S."/>
            <person name="Picot A."/>
            <person name="Baraldi E."/>
            <person name="Sukno S."/>
            <person name="Thon M."/>
            <person name="Le Floch G."/>
        </authorList>
    </citation>
    <scope>NUCLEOTIDE SEQUENCE</scope>
    <source>
        <strain evidence="8">IMI 504893</strain>
    </source>
</reference>
<keyword evidence="9" id="KW-1185">Reference proteome</keyword>